<reference evidence="2 3" key="1">
    <citation type="submission" date="2020-09" db="EMBL/GenBank/DDBJ databases">
        <title>Genome seq and assembly of Chryseobacterium sp.</title>
        <authorList>
            <person name="Chhetri G."/>
        </authorList>
    </citation>
    <scope>NUCLEOTIDE SEQUENCE [LARGE SCALE GENOMIC DNA]</scope>
    <source>
        <strain evidence="2 3">GCR10</strain>
    </source>
</reference>
<feature type="transmembrane region" description="Helical" evidence="1">
    <location>
        <begin position="50"/>
        <end position="71"/>
    </location>
</feature>
<keyword evidence="3" id="KW-1185">Reference proteome</keyword>
<keyword evidence="1" id="KW-0812">Transmembrane</keyword>
<sequence>MRSKTNIVILIGMVIFLISLTQDCIYYKYFDEIHYPSYLAFLLGWTYFDGVRWEGFVWLANPLYFLGIVLVLKRNYSAVFPIIISSFLASAFMFFDNITITKSGRIAPIIELELGYFLWLSSILFTTIFSIFLKIRQWKTSSTY</sequence>
<feature type="transmembrane region" description="Helical" evidence="1">
    <location>
        <begin position="115"/>
        <end position="133"/>
    </location>
</feature>
<keyword evidence="1" id="KW-0472">Membrane</keyword>
<accession>A0ABR8Z6N3</accession>
<keyword evidence="1" id="KW-1133">Transmembrane helix</keyword>
<proteinExistence type="predicted"/>
<evidence type="ECO:0000256" key="1">
    <source>
        <dbReference type="SAM" id="Phobius"/>
    </source>
</evidence>
<dbReference type="EMBL" id="JACYFS010000001">
    <property type="protein sequence ID" value="MBD8080871.1"/>
    <property type="molecule type" value="Genomic_DNA"/>
</dbReference>
<organism evidence="2 3">
    <name type="scientific">Chryseobacterium caseinilyticum</name>
    <dbReference type="NCBI Taxonomy" id="2771428"/>
    <lineage>
        <taxon>Bacteria</taxon>
        <taxon>Pseudomonadati</taxon>
        <taxon>Bacteroidota</taxon>
        <taxon>Flavobacteriia</taxon>
        <taxon>Flavobacteriales</taxon>
        <taxon>Weeksellaceae</taxon>
        <taxon>Chryseobacterium group</taxon>
        <taxon>Chryseobacterium</taxon>
    </lineage>
</organism>
<feature type="transmembrane region" description="Helical" evidence="1">
    <location>
        <begin position="78"/>
        <end position="95"/>
    </location>
</feature>
<evidence type="ECO:0000313" key="2">
    <source>
        <dbReference type="EMBL" id="MBD8080871.1"/>
    </source>
</evidence>
<evidence type="ECO:0000313" key="3">
    <source>
        <dbReference type="Proteomes" id="UP000637299"/>
    </source>
</evidence>
<protein>
    <submittedName>
        <fullName evidence="2">Uncharacterized protein</fullName>
    </submittedName>
</protein>
<dbReference type="RefSeq" id="WP_191734708.1">
    <property type="nucleotide sequence ID" value="NZ_JACYFS010000001.1"/>
</dbReference>
<comment type="caution">
    <text evidence="2">The sequence shown here is derived from an EMBL/GenBank/DDBJ whole genome shotgun (WGS) entry which is preliminary data.</text>
</comment>
<name>A0ABR8Z6N3_9FLAO</name>
<feature type="transmembrane region" description="Helical" evidence="1">
    <location>
        <begin position="7"/>
        <end position="30"/>
    </location>
</feature>
<dbReference type="Proteomes" id="UP000637299">
    <property type="component" value="Unassembled WGS sequence"/>
</dbReference>
<gene>
    <name evidence="2" type="ORF">IC610_00385</name>
</gene>